<evidence type="ECO:0000313" key="1">
    <source>
        <dbReference type="EMBL" id="KAK4827967.1"/>
    </source>
</evidence>
<comment type="caution">
    <text evidence="1">The sequence shown here is derived from an EMBL/GenBank/DDBJ whole genome shotgun (WGS) entry which is preliminary data.</text>
</comment>
<gene>
    <name evidence="1" type="ORF">QYF61_022669</name>
</gene>
<protein>
    <submittedName>
        <fullName evidence="1">Uncharacterized protein</fullName>
    </submittedName>
</protein>
<reference evidence="1 2" key="1">
    <citation type="journal article" date="2023" name="J. Hered.">
        <title>Chromosome-level genome of the wood stork (Mycteria americana) provides insight into avian chromosome evolution.</title>
        <authorList>
            <person name="Flamio R. Jr."/>
            <person name="Ramstad K.M."/>
        </authorList>
    </citation>
    <scope>NUCLEOTIDE SEQUENCE [LARGE SCALE GENOMIC DNA]</scope>
    <source>
        <strain evidence="1">JAX WOST 10</strain>
    </source>
</reference>
<evidence type="ECO:0000313" key="2">
    <source>
        <dbReference type="Proteomes" id="UP001333110"/>
    </source>
</evidence>
<dbReference type="EMBL" id="JAUNZN010000002">
    <property type="protein sequence ID" value="KAK4827967.1"/>
    <property type="molecule type" value="Genomic_DNA"/>
</dbReference>
<accession>A0AAN7NM68</accession>
<sequence length="188" mass="21137">MTRPEKQDGFLTIRKHFFTVRVTEHWHRLPKMVVESPSLEIFKSHLDVVLDNYTGKDAQAVQWVVPNGSCLQAPLLTQLAEVTLRPRHRRSTAQPEGHAGRAARQSAAQACTCSRKLRSHQKAMPSVLARVDVATQTELPQKHAATQVSGCRECQGLSLFMHGSREDSCVRCDQVDDFLCMGQSYGRR</sequence>
<organism evidence="1 2">
    <name type="scientific">Mycteria americana</name>
    <name type="common">Wood stork</name>
    <dbReference type="NCBI Taxonomy" id="33587"/>
    <lineage>
        <taxon>Eukaryota</taxon>
        <taxon>Metazoa</taxon>
        <taxon>Chordata</taxon>
        <taxon>Craniata</taxon>
        <taxon>Vertebrata</taxon>
        <taxon>Euteleostomi</taxon>
        <taxon>Archelosauria</taxon>
        <taxon>Archosauria</taxon>
        <taxon>Dinosauria</taxon>
        <taxon>Saurischia</taxon>
        <taxon>Theropoda</taxon>
        <taxon>Coelurosauria</taxon>
        <taxon>Aves</taxon>
        <taxon>Neognathae</taxon>
        <taxon>Neoaves</taxon>
        <taxon>Aequornithes</taxon>
        <taxon>Ciconiiformes</taxon>
        <taxon>Ciconiidae</taxon>
        <taxon>Mycteria</taxon>
    </lineage>
</organism>
<name>A0AAN7NM68_MYCAM</name>
<proteinExistence type="predicted"/>
<keyword evidence="2" id="KW-1185">Reference proteome</keyword>
<dbReference type="Proteomes" id="UP001333110">
    <property type="component" value="Unassembled WGS sequence"/>
</dbReference>
<dbReference type="AlphaFoldDB" id="A0AAN7NM68"/>